<dbReference type="NCBIfam" id="NF006771">
    <property type="entry name" value="PRK09290.1-5"/>
    <property type="match status" value="1"/>
</dbReference>
<keyword evidence="4" id="KW-1185">Reference proteome</keyword>
<dbReference type="EMBL" id="JBHTBF010000003">
    <property type="protein sequence ID" value="MFC7318951.1"/>
    <property type="molecule type" value="Genomic_DNA"/>
</dbReference>
<dbReference type="Pfam" id="PF01546">
    <property type="entry name" value="Peptidase_M20"/>
    <property type="match status" value="1"/>
</dbReference>
<protein>
    <submittedName>
        <fullName evidence="3">Zn-dependent hydrolase</fullName>
    </submittedName>
</protein>
<comment type="caution">
    <text evidence="3">The sequence shown here is derived from an EMBL/GenBank/DDBJ whole genome shotgun (WGS) entry which is preliminary data.</text>
</comment>
<dbReference type="SUPFAM" id="SSF53187">
    <property type="entry name" value="Zn-dependent exopeptidases"/>
    <property type="match status" value="1"/>
</dbReference>
<gene>
    <name evidence="3" type="ORF">ACFQPE_19445</name>
</gene>
<name>A0ABD6AF68_9EURY</name>
<organism evidence="3 4">
    <name type="scientific">Halomarina halobia</name>
    <dbReference type="NCBI Taxonomy" id="3033386"/>
    <lineage>
        <taxon>Archaea</taxon>
        <taxon>Methanobacteriati</taxon>
        <taxon>Methanobacteriota</taxon>
        <taxon>Stenosarchaea group</taxon>
        <taxon>Halobacteria</taxon>
        <taxon>Halobacteriales</taxon>
        <taxon>Natronomonadaceae</taxon>
        <taxon>Halomarina</taxon>
    </lineage>
</organism>
<evidence type="ECO:0000313" key="4">
    <source>
        <dbReference type="Proteomes" id="UP001596547"/>
    </source>
</evidence>
<dbReference type="GO" id="GO:0016787">
    <property type="term" value="F:hydrolase activity"/>
    <property type="evidence" value="ECO:0007669"/>
    <property type="project" value="UniProtKB-KW"/>
</dbReference>
<dbReference type="PANTHER" id="PTHR32494">
    <property type="entry name" value="ALLANTOATE DEIMINASE-RELATED"/>
    <property type="match status" value="1"/>
</dbReference>
<reference evidence="3 4" key="1">
    <citation type="journal article" date="2019" name="Int. J. Syst. Evol. Microbiol.">
        <title>The Global Catalogue of Microorganisms (GCM) 10K type strain sequencing project: providing services to taxonomists for standard genome sequencing and annotation.</title>
        <authorList>
            <consortium name="The Broad Institute Genomics Platform"/>
            <consortium name="The Broad Institute Genome Sequencing Center for Infectious Disease"/>
            <person name="Wu L."/>
            <person name="Ma J."/>
        </authorList>
    </citation>
    <scope>NUCLEOTIDE SEQUENCE [LARGE SCALE GENOMIC DNA]</scope>
    <source>
        <strain evidence="3 4">PSR21</strain>
    </source>
</reference>
<dbReference type="SUPFAM" id="SSF55031">
    <property type="entry name" value="Bacterial exopeptidase dimerisation domain"/>
    <property type="match status" value="1"/>
</dbReference>
<evidence type="ECO:0000313" key="3">
    <source>
        <dbReference type="EMBL" id="MFC7318951.1"/>
    </source>
</evidence>
<evidence type="ECO:0000256" key="1">
    <source>
        <dbReference type="ARBA" id="ARBA00022801"/>
    </source>
</evidence>
<dbReference type="InterPro" id="IPR010158">
    <property type="entry name" value="Amidase_Cbmase"/>
</dbReference>
<dbReference type="InterPro" id="IPR002933">
    <property type="entry name" value="Peptidase_M20"/>
</dbReference>
<dbReference type="GeneID" id="79317863"/>
<dbReference type="PIRSF" id="PIRSF001235">
    <property type="entry name" value="Amidase_carbamoylase"/>
    <property type="match status" value="1"/>
</dbReference>
<proteinExistence type="predicted"/>
<keyword evidence="1 3" id="KW-0378">Hydrolase</keyword>
<dbReference type="Proteomes" id="UP001596547">
    <property type="component" value="Unassembled WGS sequence"/>
</dbReference>
<dbReference type="Pfam" id="PF07687">
    <property type="entry name" value="M20_dimer"/>
    <property type="match status" value="1"/>
</dbReference>
<dbReference type="PANTHER" id="PTHR32494:SF5">
    <property type="entry name" value="ALLANTOATE AMIDOHYDROLASE"/>
    <property type="match status" value="1"/>
</dbReference>
<dbReference type="AlphaFoldDB" id="A0ABD6AF68"/>
<evidence type="ECO:0000259" key="2">
    <source>
        <dbReference type="Pfam" id="PF07687"/>
    </source>
</evidence>
<dbReference type="Gene3D" id="3.30.70.360">
    <property type="match status" value="1"/>
</dbReference>
<dbReference type="RefSeq" id="WP_276306210.1">
    <property type="nucleotide sequence ID" value="NZ_CP119993.1"/>
</dbReference>
<dbReference type="Gene3D" id="3.40.630.10">
    <property type="entry name" value="Zn peptidases"/>
    <property type="match status" value="1"/>
</dbReference>
<dbReference type="NCBIfam" id="TIGR01879">
    <property type="entry name" value="hydantase"/>
    <property type="match status" value="1"/>
</dbReference>
<dbReference type="InterPro" id="IPR036264">
    <property type="entry name" value="Bact_exopeptidase_dim_dom"/>
</dbReference>
<dbReference type="InterPro" id="IPR011650">
    <property type="entry name" value="Peptidase_M20_dimer"/>
</dbReference>
<sequence length="418" mass="45969">MRIAIDRERFVETMQEQAEIGAIDGRGLDRLTLTDADREVRDWFRDQMEAAGLDIRVDEMGNMFGRRPGRDPEAGTILLGSHLDSQPRGGIYDGPLGVVAALEFVQTLEDEDIETERPVEIVNWTNEEGSRFQPAMMSSGVWAGEIARDDAYETTDAEGRRFVDELERIGYRGDIPAKPQHDYDSYLELHIEQGPYLDEEDRDVGIVTGIVALRWGEVTFQGQANHSGTTPMNHRNDALVAASDVITQIRRIPGTLGERTVGTVGDLEVEPGSINVVPEEVRFTVDIRDPDDAVADEAVERVKAEIVAAAEREGVEWEYEERMKAKSVSFADRCVDAVRNAVSDLEYDGREFISGAGHDATYAASVCDTAMAFAVSEDGKSHSPAEYTSWEDCYKAANTLANAALDLAGVTEDGAAGE</sequence>
<accession>A0ABD6AF68</accession>
<feature type="domain" description="Peptidase M20 dimerisation" evidence="2">
    <location>
        <begin position="213"/>
        <end position="317"/>
    </location>
</feature>
<dbReference type="NCBIfam" id="NF006769">
    <property type="entry name" value="PRK09290.1-3"/>
    <property type="match status" value="1"/>
</dbReference>
<dbReference type="CDD" id="cd03884">
    <property type="entry name" value="M20_bAS"/>
    <property type="match status" value="1"/>
</dbReference>